<name>A0AC34FD86_9BILA</name>
<dbReference type="WBParaSite" id="ES5_v2.g15226.t1">
    <property type="protein sequence ID" value="ES5_v2.g15226.t1"/>
    <property type="gene ID" value="ES5_v2.g15226"/>
</dbReference>
<organism evidence="1 2">
    <name type="scientific">Panagrolaimus sp. ES5</name>
    <dbReference type="NCBI Taxonomy" id="591445"/>
    <lineage>
        <taxon>Eukaryota</taxon>
        <taxon>Metazoa</taxon>
        <taxon>Ecdysozoa</taxon>
        <taxon>Nematoda</taxon>
        <taxon>Chromadorea</taxon>
        <taxon>Rhabditida</taxon>
        <taxon>Tylenchina</taxon>
        <taxon>Panagrolaimomorpha</taxon>
        <taxon>Panagrolaimoidea</taxon>
        <taxon>Panagrolaimidae</taxon>
        <taxon>Panagrolaimus</taxon>
    </lineage>
</organism>
<sequence length="288" mass="31699">MPLAAAAYSDDPNPCLSNIAKYWSTMDNGHVKPVVFGQYSSFCESFNDTCSGLIILDASSNLITVVFRGTPSYEEFFEDSFDFNKMVPFGAGGKVSKQMFDGFHKIWATDGMKNDFLLLKNKYPHFTYNIVGHSLGGAMASLAAATIVSTKILPSKNVFLYTFGEPKTGDKNFANAVNAIVSQPNGAVNSYRIVHNHDIIPHFPPLFGSVYYQHITELWYPNNMGDGATYVDCSKTDGEDQKCSDSISFGDLKGNEHKFYYGREVSVYGINGCPDLATTSGNETLTDF</sequence>
<dbReference type="Proteomes" id="UP000887579">
    <property type="component" value="Unplaced"/>
</dbReference>
<accession>A0AC34FD86</accession>
<evidence type="ECO:0000313" key="2">
    <source>
        <dbReference type="WBParaSite" id="ES5_v2.g15226.t1"/>
    </source>
</evidence>
<protein>
    <submittedName>
        <fullName evidence="2">Fungal lipase-like domain-containing protein</fullName>
    </submittedName>
</protein>
<proteinExistence type="predicted"/>
<evidence type="ECO:0000313" key="1">
    <source>
        <dbReference type="Proteomes" id="UP000887579"/>
    </source>
</evidence>
<reference evidence="2" key="1">
    <citation type="submission" date="2022-11" db="UniProtKB">
        <authorList>
            <consortium name="WormBaseParasite"/>
        </authorList>
    </citation>
    <scope>IDENTIFICATION</scope>
</reference>